<dbReference type="EMBL" id="BGPR01000281">
    <property type="protein sequence ID" value="GBM10193.1"/>
    <property type="molecule type" value="Genomic_DNA"/>
</dbReference>
<name>A0A4Y2D0K3_ARAVE</name>
<dbReference type="OrthoDB" id="8370501at2759"/>
<feature type="region of interest" description="Disordered" evidence="1">
    <location>
        <begin position="58"/>
        <end position="85"/>
    </location>
</feature>
<dbReference type="GO" id="GO:0005886">
    <property type="term" value="C:plasma membrane"/>
    <property type="evidence" value="ECO:0007669"/>
    <property type="project" value="TreeGrafter"/>
</dbReference>
<feature type="domain" description="CSC1/OSCA1-like cytosolic" evidence="2">
    <location>
        <begin position="46"/>
        <end position="175"/>
    </location>
</feature>
<dbReference type="InterPro" id="IPR027815">
    <property type="entry name" value="CSC1/OSCA1-like_cyt"/>
</dbReference>
<comment type="caution">
    <text evidence="3">The sequence shown here is derived from an EMBL/GenBank/DDBJ whole genome shotgun (WGS) entry which is preliminary data.</text>
</comment>
<sequence length="259" mass="29044">MAVFYALLNIAGINLQVLLDFSEPNAPSKFRRYYLKKLATTLMKPHFQNPQKLRFITTHSKAKTAPRSGRQTGRGQETTSKKSSKNVDALDYYAEEEHALATAVDRQRSVSLLKPVGLAFVTLKTEEMAERIYKDHQKRCQCSANPPSSSYSRQLNPYNWNVDFAPPPEDLFWENLSVSKSLWRGIKTLSLLPISVITVAFTTFGPRCVICNRVPLRSLGISRLRIGSTGTPTFNLGLSEGAPHNSKMLKSSTEYDVPC</sequence>
<evidence type="ECO:0000313" key="3">
    <source>
        <dbReference type="EMBL" id="GBM10193.1"/>
    </source>
</evidence>
<evidence type="ECO:0000256" key="1">
    <source>
        <dbReference type="SAM" id="MobiDB-lite"/>
    </source>
</evidence>
<feature type="compositionally biased region" description="Polar residues" evidence="1">
    <location>
        <begin position="69"/>
        <end position="78"/>
    </location>
</feature>
<proteinExistence type="predicted"/>
<dbReference type="PANTHER" id="PTHR13018">
    <property type="entry name" value="PROBABLE MEMBRANE PROTEIN DUF221-RELATED"/>
    <property type="match status" value="1"/>
</dbReference>
<dbReference type="PANTHER" id="PTHR13018:SF5">
    <property type="entry name" value="RE44586P"/>
    <property type="match status" value="1"/>
</dbReference>
<gene>
    <name evidence="3" type="ORF">AVEN_258788_1</name>
</gene>
<dbReference type="Proteomes" id="UP000499080">
    <property type="component" value="Unassembled WGS sequence"/>
</dbReference>
<dbReference type="InterPro" id="IPR045122">
    <property type="entry name" value="Csc1-like"/>
</dbReference>
<organism evidence="3 4">
    <name type="scientific">Araneus ventricosus</name>
    <name type="common">Orbweaver spider</name>
    <name type="synonym">Epeira ventricosa</name>
    <dbReference type="NCBI Taxonomy" id="182803"/>
    <lineage>
        <taxon>Eukaryota</taxon>
        <taxon>Metazoa</taxon>
        <taxon>Ecdysozoa</taxon>
        <taxon>Arthropoda</taxon>
        <taxon>Chelicerata</taxon>
        <taxon>Arachnida</taxon>
        <taxon>Araneae</taxon>
        <taxon>Araneomorphae</taxon>
        <taxon>Entelegynae</taxon>
        <taxon>Araneoidea</taxon>
        <taxon>Araneidae</taxon>
        <taxon>Araneus</taxon>
    </lineage>
</organism>
<keyword evidence="4" id="KW-1185">Reference proteome</keyword>
<dbReference type="Pfam" id="PF14703">
    <property type="entry name" value="PHM7_cyt"/>
    <property type="match status" value="1"/>
</dbReference>
<accession>A0A4Y2D0K3</accession>
<dbReference type="AlphaFoldDB" id="A0A4Y2D0K3"/>
<evidence type="ECO:0000259" key="2">
    <source>
        <dbReference type="Pfam" id="PF14703"/>
    </source>
</evidence>
<evidence type="ECO:0000313" key="4">
    <source>
        <dbReference type="Proteomes" id="UP000499080"/>
    </source>
</evidence>
<dbReference type="GO" id="GO:0005227">
    <property type="term" value="F:calcium-activated cation channel activity"/>
    <property type="evidence" value="ECO:0007669"/>
    <property type="project" value="InterPro"/>
</dbReference>
<protein>
    <recommendedName>
        <fullName evidence="2">CSC1/OSCA1-like cytosolic domain-containing protein</fullName>
    </recommendedName>
</protein>
<reference evidence="3 4" key="1">
    <citation type="journal article" date="2019" name="Sci. Rep.">
        <title>Orb-weaving spider Araneus ventricosus genome elucidates the spidroin gene catalogue.</title>
        <authorList>
            <person name="Kono N."/>
            <person name="Nakamura H."/>
            <person name="Ohtoshi R."/>
            <person name="Moran D.A.P."/>
            <person name="Shinohara A."/>
            <person name="Yoshida Y."/>
            <person name="Fujiwara M."/>
            <person name="Mori M."/>
            <person name="Tomita M."/>
            <person name="Arakawa K."/>
        </authorList>
    </citation>
    <scope>NUCLEOTIDE SEQUENCE [LARGE SCALE GENOMIC DNA]</scope>
</reference>